<keyword evidence="4 6" id="KW-0472">Membrane</keyword>
<dbReference type="Pfam" id="PF03547">
    <property type="entry name" value="Mem_trans"/>
    <property type="match status" value="1"/>
</dbReference>
<evidence type="ECO:0000313" key="8">
    <source>
        <dbReference type="Proteomes" id="UP001174936"/>
    </source>
</evidence>
<evidence type="ECO:0000256" key="5">
    <source>
        <dbReference type="SAM" id="MobiDB-lite"/>
    </source>
</evidence>
<feature type="compositionally biased region" description="Acidic residues" evidence="5">
    <location>
        <begin position="194"/>
        <end position="209"/>
    </location>
</feature>
<evidence type="ECO:0000256" key="3">
    <source>
        <dbReference type="ARBA" id="ARBA00022989"/>
    </source>
</evidence>
<comment type="subcellular location">
    <subcellularLocation>
        <location evidence="1">Membrane</location>
        <topology evidence="1">Multi-pass membrane protein</topology>
    </subcellularLocation>
</comment>
<gene>
    <name evidence="7" type="ORF">B0T16DRAFT_338699</name>
</gene>
<evidence type="ECO:0000256" key="4">
    <source>
        <dbReference type="ARBA" id="ARBA00023136"/>
    </source>
</evidence>
<dbReference type="GO" id="GO:0005783">
    <property type="term" value="C:endoplasmic reticulum"/>
    <property type="evidence" value="ECO:0007669"/>
    <property type="project" value="TreeGrafter"/>
</dbReference>
<evidence type="ECO:0000256" key="6">
    <source>
        <dbReference type="SAM" id="Phobius"/>
    </source>
</evidence>
<organism evidence="7 8">
    <name type="scientific">Cercophora newfieldiana</name>
    <dbReference type="NCBI Taxonomy" id="92897"/>
    <lineage>
        <taxon>Eukaryota</taxon>
        <taxon>Fungi</taxon>
        <taxon>Dikarya</taxon>
        <taxon>Ascomycota</taxon>
        <taxon>Pezizomycotina</taxon>
        <taxon>Sordariomycetes</taxon>
        <taxon>Sordariomycetidae</taxon>
        <taxon>Sordariales</taxon>
        <taxon>Lasiosphaeriaceae</taxon>
        <taxon>Cercophora</taxon>
    </lineage>
</organism>
<dbReference type="Proteomes" id="UP001174936">
    <property type="component" value="Unassembled WGS sequence"/>
</dbReference>
<sequence>MTSEMVTAFVAALQAAGSVLLTIWYGLLAGQFGFLDSHTAKRMSQLGVSMLLPALLITNLGSQLHLDTVTLYVPILIWSLAYNLVSIAIGLIATRIFRFPNWVTPALAFNNTTSLPLLLVQSLASTGALSQVLKSPDDTVSEALSRAESYLLVSSIVGNSLTFGLGGDLLGAHDEDPRDEFEKMLRDGSSDASNLEEGENPEEQPDEETSLLPRSVVNYQSRVSRSAYSAASHVWDEYLPHPVQTVVARVARFMSPPIWGAAIGVLLGLAPPLHRAFFSDPQDGGIFKAWLTSSVKNLGQLFVAQQVVVVGAKLAHGLGKMKRGEAAGELPPLAVLFILFVRFVFWPVVSIAVIVLTANKTSLLGDDPILWFTMMMMPTGPPAMKLTALAEAMHANEEEKLAITKFLSISYAVSPIITPTIMMSLKACREWI</sequence>
<dbReference type="AlphaFoldDB" id="A0AA39XSK7"/>
<dbReference type="PANTHER" id="PTHR31794">
    <property type="entry name" value="AUXIN EFFLUX TRANSPORTER FAMILY PROTEIN (EUROFUNG)"/>
    <property type="match status" value="1"/>
</dbReference>
<keyword evidence="2 6" id="KW-0812">Transmembrane</keyword>
<dbReference type="EMBL" id="JAULSV010000007">
    <property type="protein sequence ID" value="KAK0639466.1"/>
    <property type="molecule type" value="Genomic_DNA"/>
</dbReference>
<feature type="transmembrane region" description="Helical" evidence="6">
    <location>
        <begin position="330"/>
        <end position="357"/>
    </location>
</feature>
<feature type="transmembrane region" description="Helical" evidence="6">
    <location>
        <begin position="258"/>
        <end position="278"/>
    </location>
</feature>
<keyword evidence="8" id="KW-1185">Reference proteome</keyword>
<reference evidence="7" key="1">
    <citation type="submission" date="2023-06" db="EMBL/GenBank/DDBJ databases">
        <title>Genome-scale phylogeny and comparative genomics of the fungal order Sordariales.</title>
        <authorList>
            <consortium name="Lawrence Berkeley National Laboratory"/>
            <person name="Hensen N."/>
            <person name="Bonometti L."/>
            <person name="Westerberg I."/>
            <person name="Brannstrom I.O."/>
            <person name="Guillou S."/>
            <person name="Cros-Aarteil S."/>
            <person name="Calhoun S."/>
            <person name="Haridas S."/>
            <person name="Kuo A."/>
            <person name="Mondo S."/>
            <person name="Pangilinan J."/>
            <person name="Riley R."/>
            <person name="Labutti K."/>
            <person name="Andreopoulos B."/>
            <person name="Lipzen A."/>
            <person name="Chen C."/>
            <person name="Yanf M."/>
            <person name="Daum C."/>
            <person name="Ng V."/>
            <person name="Clum A."/>
            <person name="Steindorff A."/>
            <person name="Ohm R."/>
            <person name="Martin F."/>
            <person name="Silar P."/>
            <person name="Natvig D."/>
            <person name="Lalanne C."/>
            <person name="Gautier V."/>
            <person name="Ament-Velasquez S.L."/>
            <person name="Kruys A."/>
            <person name="Hutchinson M.I."/>
            <person name="Powell A.J."/>
            <person name="Barry K."/>
            <person name="Miller A.N."/>
            <person name="Grigoriev I.V."/>
            <person name="Debuchy R."/>
            <person name="Gladieux P."/>
            <person name="Thoren M.H."/>
            <person name="Johannesson H."/>
        </authorList>
    </citation>
    <scope>NUCLEOTIDE SEQUENCE</scope>
    <source>
        <strain evidence="7">SMH2532-1</strain>
    </source>
</reference>
<name>A0AA39XSK7_9PEZI</name>
<dbReference type="GO" id="GO:0016020">
    <property type="term" value="C:membrane"/>
    <property type="evidence" value="ECO:0007669"/>
    <property type="project" value="UniProtKB-SubCell"/>
</dbReference>
<accession>A0AA39XSK7</accession>
<evidence type="ECO:0000256" key="1">
    <source>
        <dbReference type="ARBA" id="ARBA00004141"/>
    </source>
</evidence>
<keyword evidence="3 6" id="KW-1133">Transmembrane helix</keyword>
<proteinExistence type="predicted"/>
<feature type="region of interest" description="Disordered" evidence="5">
    <location>
        <begin position="184"/>
        <end position="210"/>
    </location>
</feature>
<evidence type="ECO:0000256" key="2">
    <source>
        <dbReference type="ARBA" id="ARBA00022692"/>
    </source>
</evidence>
<protein>
    <submittedName>
        <fullName evidence="7">Auxin efflux carrier</fullName>
    </submittedName>
</protein>
<feature type="transmembrane region" description="Helical" evidence="6">
    <location>
        <begin position="71"/>
        <end position="93"/>
    </location>
</feature>
<evidence type="ECO:0000313" key="7">
    <source>
        <dbReference type="EMBL" id="KAK0639466.1"/>
    </source>
</evidence>
<dbReference type="PANTHER" id="PTHR31794:SF4">
    <property type="entry name" value="AUXIN EFFLUX TRANSPORTER FAMILY PROTEIN (EUROFUNG)"/>
    <property type="match status" value="1"/>
</dbReference>
<dbReference type="InterPro" id="IPR004776">
    <property type="entry name" value="Mem_transp_PIN-like"/>
</dbReference>
<dbReference type="GO" id="GO:0055085">
    <property type="term" value="P:transmembrane transport"/>
    <property type="evidence" value="ECO:0007669"/>
    <property type="project" value="InterPro"/>
</dbReference>
<comment type="caution">
    <text evidence="7">The sequence shown here is derived from an EMBL/GenBank/DDBJ whole genome shotgun (WGS) entry which is preliminary data.</text>
</comment>
<feature type="transmembrane region" description="Helical" evidence="6">
    <location>
        <begin position="6"/>
        <end position="34"/>
    </location>
</feature>